<feature type="transmembrane region" description="Helical" evidence="9">
    <location>
        <begin position="396"/>
        <end position="415"/>
    </location>
</feature>
<dbReference type="Pfam" id="PF00512">
    <property type="entry name" value="HisKA"/>
    <property type="match status" value="1"/>
</dbReference>
<feature type="domain" description="Histidine kinase" evidence="11">
    <location>
        <begin position="458"/>
        <end position="677"/>
    </location>
</feature>
<dbReference type="PROSITE" id="PS50005">
    <property type="entry name" value="TPR"/>
    <property type="match status" value="1"/>
</dbReference>
<dbReference type="InterPro" id="IPR005467">
    <property type="entry name" value="His_kinase_dom"/>
</dbReference>
<dbReference type="InterPro" id="IPR003594">
    <property type="entry name" value="HATPase_dom"/>
</dbReference>
<dbReference type="InterPro" id="IPR003661">
    <property type="entry name" value="HisK_dim/P_dom"/>
</dbReference>
<keyword evidence="9" id="KW-0812">Transmembrane</keyword>
<dbReference type="InterPro" id="IPR004358">
    <property type="entry name" value="Sig_transdc_His_kin-like_C"/>
</dbReference>
<feature type="coiled-coil region" evidence="8">
    <location>
        <begin position="349"/>
        <end position="385"/>
    </location>
</feature>
<feature type="chain" id="PRO_5013314329" description="histidine kinase" evidence="10">
    <location>
        <begin position="21"/>
        <end position="684"/>
    </location>
</feature>
<dbReference type="Pfam" id="PF13424">
    <property type="entry name" value="TPR_12"/>
    <property type="match status" value="1"/>
</dbReference>
<dbReference type="EMBL" id="FRAA01000008">
    <property type="protein sequence ID" value="SHK77368.1"/>
    <property type="molecule type" value="Genomic_DNA"/>
</dbReference>
<dbReference type="EC" id="2.7.13.3" evidence="2"/>
<sequence length="684" mass="76727">MQIRNYLLALCLTLVGTSYAQSPILRQMIEAQQADNEILLDSLINQMYAKSSTLDWASYFDSLSASIDSDSILIDFYYDVAAPIITGKSASEAITLIDEGIRLSEGIDHKMLTAEGLELKAFALSQFGRFDESIALFYQALRLIDPKLHGGLYASTLANLASTLHEMGDNEKSIDYHRKSLAYHQDTGDLRGEALSYLGLGNAYSGGPNYDSALYYYEKTIKLSKPNGWNDLEAYSYGNMASVYLEQNLLQKAIDYQKKGLAMEEERNDEVISIESHANLASAYAQLQNRDLAMYHLDRAKQIVEKYDAWHTMVMVYEIESEAYKSFGQYDLALAAYKQFKTLGDSLSGEEVQRNKLALQEQYEAEKKENEILTLQQQNQLATLDLEQGRMEKMRLTILAGVALLACGGFIFGFIQTRRSKRALDKRNLIITDINKKLNASQDALMESNKMKDKFFALIAHDIRGPLTSFQGIGRMLHYQMKKGDTQKVNQLIEQVDKSADKVNHLLDNLLKWTLNQLGTLPYQPQEINLQLLIDDAVTIFAPSARAKEVELIVDSIYEEEGVWVRADINMIGTVLRNLLSNAIKFTPRLGQVTIAIESRSDQLIVHVRDTGIGMSEEAKSRIMEESLNASATGTDGEKGTGLGLILCRKFVEIHGSQLNVTIHEGTTVSFSLELVKTSILHEQ</sequence>
<evidence type="ECO:0000256" key="5">
    <source>
        <dbReference type="ARBA" id="ARBA00022777"/>
    </source>
</evidence>
<dbReference type="GO" id="GO:0000155">
    <property type="term" value="F:phosphorelay sensor kinase activity"/>
    <property type="evidence" value="ECO:0007669"/>
    <property type="project" value="InterPro"/>
</dbReference>
<dbReference type="PANTHER" id="PTHR43711">
    <property type="entry name" value="TWO-COMPONENT HISTIDINE KINASE"/>
    <property type="match status" value="1"/>
</dbReference>
<dbReference type="InterPro" id="IPR036890">
    <property type="entry name" value="HATPase_C_sf"/>
</dbReference>
<dbReference type="PANTHER" id="PTHR43711:SF31">
    <property type="entry name" value="HISTIDINE KINASE"/>
    <property type="match status" value="1"/>
</dbReference>
<dbReference type="InterPro" id="IPR011990">
    <property type="entry name" value="TPR-like_helical_dom_sf"/>
</dbReference>
<keyword evidence="13" id="KW-1185">Reference proteome</keyword>
<keyword evidence="9" id="KW-0472">Membrane</keyword>
<accession>A0A1M6V7E2</accession>
<dbReference type="SMART" id="SM00028">
    <property type="entry name" value="TPR"/>
    <property type="match status" value="5"/>
</dbReference>
<dbReference type="Proteomes" id="UP000184474">
    <property type="component" value="Unassembled WGS sequence"/>
</dbReference>
<gene>
    <name evidence="12" type="ORF">SAMN04488028_108148</name>
</gene>
<organism evidence="12 13">
    <name type="scientific">Reichenbachiella agariperforans</name>
    <dbReference type="NCBI Taxonomy" id="156994"/>
    <lineage>
        <taxon>Bacteria</taxon>
        <taxon>Pseudomonadati</taxon>
        <taxon>Bacteroidota</taxon>
        <taxon>Cytophagia</taxon>
        <taxon>Cytophagales</taxon>
        <taxon>Reichenbachiellaceae</taxon>
        <taxon>Reichenbachiella</taxon>
    </lineage>
</organism>
<feature type="repeat" description="TPR" evidence="7">
    <location>
        <begin position="194"/>
        <end position="227"/>
    </location>
</feature>
<evidence type="ECO:0000259" key="11">
    <source>
        <dbReference type="PROSITE" id="PS50109"/>
    </source>
</evidence>
<protein>
    <recommendedName>
        <fullName evidence="2">histidine kinase</fullName>
        <ecNumber evidence="2">2.7.13.3</ecNumber>
    </recommendedName>
</protein>
<dbReference type="SUPFAM" id="SSF48452">
    <property type="entry name" value="TPR-like"/>
    <property type="match status" value="2"/>
</dbReference>
<evidence type="ECO:0000256" key="9">
    <source>
        <dbReference type="SAM" id="Phobius"/>
    </source>
</evidence>
<keyword evidence="5 12" id="KW-0418">Kinase</keyword>
<dbReference type="InterPro" id="IPR050736">
    <property type="entry name" value="Sensor_HK_Regulatory"/>
</dbReference>
<dbReference type="RefSeq" id="WP_073124727.1">
    <property type="nucleotide sequence ID" value="NZ_FRAA01000008.1"/>
</dbReference>
<dbReference type="SUPFAM" id="SSF47384">
    <property type="entry name" value="Homodimeric domain of signal transducing histidine kinase"/>
    <property type="match status" value="1"/>
</dbReference>
<dbReference type="PRINTS" id="PR00344">
    <property type="entry name" value="BCTRLSENSOR"/>
</dbReference>
<keyword evidence="6" id="KW-0902">Two-component regulatory system</keyword>
<dbReference type="SMART" id="SM00388">
    <property type="entry name" value="HisKA"/>
    <property type="match status" value="1"/>
</dbReference>
<dbReference type="CDD" id="cd00082">
    <property type="entry name" value="HisKA"/>
    <property type="match status" value="1"/>
</dbReference>
<feature type="signal peptide" evidence="10">
    <location>
        <begin position="1"/>
        <end position="20"/>
    </location>
</feature>
<name>A0A1M6V7E2_REIAG</name>
<evidence type="ECO:0000256" key="6">
    <source>
        <dbReference type="ARBA" id="ARBA00023012"/>
    </source>
</evidence>
<comment type="catalytic activity">
    <reaction evidence="1">
        <text>ATP + protein L-histidine = ADP + protein N-phospho-L-histidine.</text>
        <dbReference type="EC" id="2.7.13.3"/>
    </reaction>
</comment>
<evidence type="ECO:0000256" key="2">
    <source>
        <dbReference type="ARBA" id="ARBA00012438"/>
    </source>
</evidence>
<proteinExistence type="predicted"/>
<dbReference type="InterPro" id="IPR036097">
    <property type="entry name" value="HisK_dim/P_sf"/>
</dbReference>
<dbReference type="SUPFAM" id="SSF55874">
    <property type="entry name" value="ATPase domain of HSP90 chaperone/DNA topoisomerase II/histidine kinase"/>
    <property type="match status" value="1"/>
</dbReference>
<keyword evidence="10" id="KW-0732">Signal</keyword>
<keyword evidence="4" id="KW-0808">Transferase</keyword>
<dbReference type="STRING" id="156994.SAMN04488028_108148"/>
<dbReference type="Pfam" id="PF13181">
    <property type="entry name" value="TPR_8"/>
    <property type="match status" value="1"/>
</dbReference>
<evidence type="ECO:0000313" key="12">
    <source>
        <dbReference type="EMBL" id="SHK77368.1"/>
    </source>
</evidence>
<evidence type="ECO:0000256" key="4">
    <source>
        <dbReference type="ARBA" id="ARBA00022679"/>
    </source>
</evidence>
<dbReference type="InterPro" id="IPR019734">
    <property type="entry name" value="TPR_rpt"/>
</dbReference>
<keyword evidence="8" id="KW-0175">Coiled coil</keyword>
<evidence type="ECO:0000256" key="10">
    <source>
        <dbReference type="SAM" id="SignalP"/>
    </source>
</evidence>
<keyword evidence="3" id="KW-0597">Phosphoprotein</keyword>
<evidence type="ECO:0000256" key="1">
    <source>
        <dbReference type="ARBA" id="ARBA00000085"/>
    </source>
</evidence>
<evidence type="ECO:0000256" key="3">
    <source>
        <dbReference type="ARBA" id="ARBA00022553"/>
    </source>
</evidence>
<keyword evidence="9" id="KW-1133">Transmembrane helix</keyword>
<keyword evidence="7" id="KW-0802">TPR repeat</keyword>
<dbReference type="PROSITE" id="PS50109">
    <property type="entry name" value="HIS_KIN"/>
    <property type="match status" value="1"/>
</dbReference>
<dbReference type="AlphaFoldDB" id="A0A1M6V7E2"/>
<evidence type="ECO:0000256" key="8">
    <source>
        <dbReference type="SAM" id="Coils"/>
    </source>
</evidence>
<evidence type="ECO:0000256" key="7">
    <source>
        <dbReference type="PROSITE-ProRule" id="PRU00339"/>
    </source>
</evidence>
<dbReference type="SMART" id="SM00387">
    <property type="entry name" value="HATPase_c"/>
    <property type="match status" value="1"/>
</dbReference>
<dbReference type="Gene3D" id="1.10.287.130">
    <property type="match status" value="1"/>
</dbReference>
<reference evidence="13" key="1">
    <citation type="submission" date="2016-11" db="EMBL/GenBank/DDBJ databases">
        <authorList>
            <person name="Varghese N."/>
            <person name="Submissions S."/>
        </authorList>
    </citation>
    <scope>NUCLEOTIDE SEQUENCE [LARGE SCALE GENOMIC DNA]</scope>
    <source>
        <strain evidence="13">DSM 26134</strain>
    </source>
</reference>
<dbReference type="Pfam" id="PF02518">
    <property type="entry name" value="HATPase_c"/>
    <property type="match status" value="1"/>
</dbReference>
<dbReference type="Gene3D" id="3.30.565.10">
    <property type="entry name" value="Histidine kinase-like ATPase, C-terminal domain"/>
    <property type="match status" value="1"/>
</dbReference>
<evidence type="ECO:0000313" key="13">
    <source>
        <dbReference type="Proteomes" id="UP000184474"/>
    </source>
</evidence>
<dbReference type="Gene3D" id="1.25.40.10">
    <property type="entry name" value="Tetratricopeptide repeat domain"/>
    <property type="match status" value="1"/>
</dbReference>